<sequence>MTEIPRKPFIPLKFDDDDFLHHLVLKHRYNHIKLLEDILKMRIQCKKLSKKTSNVMPDERAIRAASILIQMAKGKGCFAENDSPSCHVKDGLDKISDCRLTENTKDCCDRFKKDKLMKMENSKKLDLQSARATVAERKNRKRTFHSLEKSCTRNLQKLIIEGEILQEMERETRCIAPTITGTFSFSIIHLLCAVRNALITPPAKKNSIIFDKYVEASKKKQTRDSEGVIRIDKHGGHFSGLNGDVQSHLPSLTTREIVKRVRLNPRDSRILEANEPIQELVSGVLKVFSSRTASVGAKSRKALVVYERHSKRWSWIGPLPSFSLHSRETSPKYWGLPYKTLVEMVDSFASWLKQGQEIMLRKISTLPKPPHELMQCVNYGERFMQPRTAKSIRTISPCCEEIRAYFRREETLRYKVPDRAFPYTAVDGRRSAVAPLKRCSGKALLKVRDHHILKKNRPAHFTVLCLVRDAAARLPGGVGTRADICVFVRDSQYIVEDITDLQVSQVVSGALDRLHYENDPCVRYDKERRLWAYLHGDRQEGDFEFDSTFSNKSRKRAKKNER</sequence>
<dbReference type="PANTHER" id="PTHR13052">
    <property type="entry name" value="NFRKB-RELATED"/>
    <property type="match status" value="1"/>
</dbReference>
<reference evidence="2" key="1">
    <citation type="submission" date="2023-12" db="EMBL/GenBank/DDBJ databases">
        <title>Genome assembly of Anisodus tanguticus.</title>
        <authorList>
            <person name="Wang Y.-J."/>
        </authorList>
    </citation>
    <scope>NUCLEOTIDE SEQUENCE</scope>
    <source>
        <strain evidence="2">KB-2021</strain>
        <tissue evidence="2">Leaf</tissue>
    </source>
</reference>
<evidence type="ECO:0000313" key="2">
    <source>
        <dbReference type="EMBL" id="KAK4345703.1"/>
    </source>
</evidence>
<comment type="caution">
    <text evidence="2">The sequence shown here is derived from an EMBL/GenBank/DDBJ whole genome shotgun (WGS) entry which is preliminary data.</text>
</comment>
<organism evidence="2 3">
    <name type="scientific">Anisodus tanguticus</name>
    <dbReference type="NCBI Taxonomy" id="243964"/>
    <lineage>
        <taxon>Eukaryota</taxon>
        <taxon>Viridiplantae</taxon>
        <taxon>Streptophyta</taxon>
        <taxon>Embryophyta</taxon>
        <taxon>Tracheophyta</taxon>
        <taxon>Spermatophyta</taxon>
        <taxon>Magnoliopsida</taxon>
        <taxon>eudicotyledons</taxon>
        <taxon>Gunneridae</taxon>
        <taxon>Pentapetalae</taxon>
        <taxon>asterids</taxon>
        <taxon>lamiids</taxon>
        <taxon>Solanales</taxon>
        <taxon>Solanaceae</taxon>
        <taxon>Solanoideae</taxon>
        <taxon>Hyoscyameae</taxon>
        <taxon>Anisodus</taxon>
    </lineage>
</organism>
<dbReference type="InterPro" id="IPR024867">
    <property type="entry name" value="NFRKB"/>
</dbReference>
<gene>
    <name evidence="2" type="ORF">RND71_035879</name>
</gene>
<keyword evidence="3" id="KW-1185">Reference proteome</keyword>
<dbReference type="AlphaFoldDB" id="A0AAE1R613"/>
<name>A0AAE1R613_9SOLA</name>
<dbReference type="Pfam" id="PF25793">
    <property type="entry name" value="WHD_2nd_NFRKB"/>
    <property type="match status" value="1"/>
</dbReference>
<dbReference type="EMBL" id="JAVYJV010000019">
    <property type="protein sequence ID" value="KAK4345703.1"/>
    <property type="molecule type" value="Genomic_DNA"/>
</dbReference>
<proteinExistence type="predicted"/>
<dbReference type="GO" id="GO:0031011">
    <property type="term" value="C:Ino80 complex"/>
    <property type="evidence" value="ECO:0007669"/>
    <property type="project" value="InterPro"/>
</dbReference>
<dbReference type="Proteomes" id="UP001291623">
    <property type="component" value="Unassembled WGS sequence"/>
</dbReference>
<evidence type="ECO:0000313" key="3">
    <source>
        <dbReference type="Proteomes" id="UP001291623"/>
    </source>
</evidence>
<feature type="domain" description="Nuclear factor related to kappa-B-binding protein second winged helix" evidence="1">
    <location>
        <begin position="403"/>
        <end position="540"/>
    </location>
</feature>
<evidence type="ECO:0000259" key="1">
    <source>
        <dbReference type="Pfam" id="PF25793"/>
    </source>
</evidence>
<accession>A0AAE1R613</accession>
<protein>
    <recommendedName>
        <fullName evidence="1">Nuclear factor related to kappa-B-binding protein second winged helix domain-containing protein</fullName>
    </recommendedName>
</protein>
<dbReference type="InterPro" id="IPR057748">
    <property type="entry name" value="NFRKB_WH_2"/>
</dbReference>
<dbReference type="PANTHER" id="PTHR13052:SF0">
    <property type="entry name" value="DNA-BINDING PROTEIN-LIKE"/>
    <property type="match status" value="1"/>
</dbReference>